<keyword evidence="3" id="KW-0411">Iron-sulfur</keyword>
<dbReference type="InterPro" id="IPR017896">
    <property type="entry name" value="4Fe4S_Fe-S-bd"/>
</dbReference>
<feature type="domain" description="4Fe-4S ferredoxin-type" evidence="4">
    <location>
        <begin position="26"/>
        <end position="57"/>
    </location>
</feature>
<keyword evidence="1" id="KW-0479">Metal-binding</keyword>
<evidence type="ECO:0000259" key="4">
    <source>
        <dbReference type="PROSITE" id="PS51379"/>
    </source>
</evidence>
<dbReference type="GO" id="GO:0051536">
    <property type="term" value="F:iron-sulfur cluster binding"/>
    <property type="evidence" value="ECO:0007669"/>
    <property type="project" value="UniProtKB-KW"/>
</dbReference>
<proteinExistence type="predicted"/>
<gene>
    <name evidence="5" type="ORF">CQA54_04530</name>
</gene>
<feature type="domain" description="4Fe-4S ferredoxin-type" evidence="4">
    <location>
        <begin position="137"/>
        <end position="166"/>
    </location>
</feature>
<evidence type="ECO:0000256" key="2">
    <source>
        <dbReference type="ARBA" id="ARBA00023004"/>
    </source>
</evidence>
<evidence type="ECO:0000256" key="1">
    <source>
        <dbReference type="ARBA" id="ARBA00022723"/>
    </source>
</evidence>
<dbReference type="Pfam" id="PF00037">
    <property type="entry name" value="Fer4"/>
    <property type="match status" value="1"/>
</dbReference>
<evidence type="ECO:0000256" key="3">
    <source>
        <dbReference type="ARBA" id="ARBA00023014"/>
    </source>
</evidence>
<dbReference type="SUPFAM" id="SSF46548">
    <property type="entry name" value="alpha-helical ferredoxin"/>
    <property type="match status" value="1"/>
</dbReference>
<dbReference type="RefSeq" id="WP_115570976.1">
    <property type="nucleotide sequence ID" value="NZ_NXLT01000003.1"/>
</dbReference>
<name>A0A3D8IQS0_9HELI</name>
<dbReference type="Proteomes" id="UP000256514">
    <property type="component" value="Unassembled WGS sequence"/>
</dbReference>
<dbReference type="EMBL" id="NXLT01000003">
    <property type="protein sequence ID" value="RDU67255.1"/>
    <property type="molecule type" value="Genomic_DNA"/>
</dbReference>
<keyword evidence="2" id="KW-0408">Iron</keyword>
<dbReference type="AlphaFoldDB" id="A0A3D8IQS0"/>
<organism evidence="5 6">
    <name type="scientific">Helicobacter equorum</name>
    <dbReference type="NCBI Taxonomy" id="361872"/>
    <lineage>
        <taxon>Bacteria</taxon>
        <taxon>Pseudomonadati</taxon>
        <taxon>Campylobacterota</taxon>
        <taxon>Epsilonproteobacteria</taxon>
        <taxon>Campylobacterales</taxon>
        <taxon>Helicobacteraceae</taxon>
        <taxon>Helicobacter</taxon>
    </lineage>
</organism>
<reference evidence="5 6" key="1">
    <citation type="submission" date="2018-04" db="EMBL/GenBank/DDBJ databases">
        <title>Novel Campyloabacter and Helicobacter Species and Strains.</title>
        <authorList>
            <person name="Mannion A.J."/>
            <person name="Shen Z."/>
            <person name="Fox J.G."/>
        </authorList>
    </citation>
    <scope>NUCLEOTIDE SEQUENCE [LARGE SCALE GENOMIC DNA]</scope>
    <source>
        <strain evidence="5 6">MIT 12-6600</strain>
    </source>
</reference>
<sequence>MQKRGGIFGVLSAAFGRKADFIPLPYVKNLHALHKCVQCEGKCATSCPEHIIIKNANSTPYLNFMIAGCVFCEQCAHACQELWGDEAPLEIVHTQQPSAIAAKVCIDPLTCLAWQKTPCMSCKDACGENAVIFSGGLYPQIDLGRCSACGLCYARCPSFSITIKGTLT</sequence>
<dbReference type="Gene3D" id="3.30.70.20">
    <property type="match status" value="2"/>
</dbReference>
<dbReference type="PROSITE" id="PS51379">
    <property type="entry name" value="4FE4S_FER_2"/>
    <property type="match status" value="2"/>
</dbReference>
<dbReference type="PROSITE" id="PS00198">
    <property type="entry name" value="4FE4S_FER_1"/>
    <property type="match status" value="1"/>
</dbReference>
<keyword evidence="6" id="KW-1185">Reference proteome</keyword>
<dbReference type="GO" id="GO:0046872">
    <property type="term" value="F:metal ion binding"/>
    <property type="evidence" value="ECO:0007669"/>
    <property type="project" value="UniProtKB-KW"/>
</dbReference>
<protein>
    <submittedName>
        <fullName evidence="5">Ferredoxin</fullName>
    </submittedName>
</protein>
<comment type="caution">
    <text evidence="5">The sequence shown here is derived from an EMBL/GenBank/DDBJ whole genome shotgun (WGS) entry which is preliminary data.</text>
</comment>
<dbReference type="OrthoDB" id="9800445at2"/>
<dbReference type="InterPro" id="IPR017900">
    <property type="entry name" value="4Fe4S_Fe_S_CS"/>
</dbReference>
<evidence type="ECO:0000313" key="6">
    <source>
        <dbReference type="Proteomes" id="UP000256514"/>
    </source>
</evidence>
<evidence type="ECO:0000313" key="5">
    <source>
        <dbReference type="EMBL" id="RDU67255.1"/>
    </source>
</evidence>
<accession>A0A3D8IQS0</accession>